<gene>
    <name evidence="13" type="ORF">ACFPTN_01895</name>
</gene>
<dbReference type="Proteomes" id="UP001595974">
    <property type="component" value="Unassembled WGS sequence"/>
</dbReference>
<feature type="signal peptide" evidence="11">
    <location>
        <begin position="1"/>
        <end position="20"/>
    </location>
</feature>
<dbReference type="PRINTS" id="PR00184">
    <property type="entry name" value="NEISSPPORIN"/>
</dbReference>
<name>A0ABW1ALT3_9RHOO</name>
<evidence type="ECO:0000256" key="10">
    <source>
        <dbReference type="ARBA" id="ARBA00023237"/>
    </source>
</evidence>
<dbReference type="PANTHER" id="PTHR34501">
    <property type="entry name" value="PROTEIN YDDL-RELATED"/>
    <property type="match status" value="1"/>
</dbReference>
<proteinExistence type="predicted"/>
<evidence type="ECO:0000256" key="8">
    <source>
        <dbReference type="ARBA" id="ARBA00023114"/>
    </source>
</evidence>
<evidence type="ECO:0000256" key="6">
    <source>
        <dbReference type="ARBA" id="ARBA00022729"/>
    </source>
</evidence>
<evidence type="ECO:0000256" key="7">
    <source>
        <dbReference type="ARBA" id="ARBA00023065"/>
    </source>
</evidence>
<dbReference type="Pfam" id="PF13609">
    <property type="entry name" value="Porin_4"/>
    <property type="match status" value="1"/>
</dbReference>
<dbReference type="EMBL" id="JBHSOG010000007">
    <property type="protein sequence ID" value="MFC5768117.1"/>
    <property type="molecule type" value="Genomic_DNA"/>
</dbReference>
<evidence type="ECO:0000256" key="3">
    <source>
        <dbReference type="ARBA" id="ARBA00022448"/>
    </source>
</evidence>
<keyword evidence="7" id="KW-0406">Ion transport</keyword>
<sequence>MKKTLLTCAIAAGLSGAVHAQSNVTVYGIVDLGYSFRDADGQSNRNAIDSGISSGSRLGFRGTEDLGNGLNVKFVLEQGIKPDTGESDQSGRTFGRASWVSLAGAFGEVRAGRQNALGYDWFAGGVTPWGTNYLQANPKTIFGYDNVAERVDNAVFYYSPSFSGFQGAIGYARNGNGNETAGNENDTAVVSAALRYRNGPLLAVLTYDQKDVADSNTTVNRDDTRNIAIGATYDFGALKAHFGYGQLKNRGFKKDADNENAWLVGLTVPVSTAGKLMATYQRVNDARNMNEYGRKFDDNRSGFAVVYDHGLSKRTSLYAYASQYANVVLDKSGSSDKLGDATELALGVRHSF</sequence>
<reference evidence="14" key="1">
    <citation type="journal article" date="2019" name="Int. J. Syst. Evol. Microbiol.">
        <title>The Global Catalogue of Microorganisms (GCM) 10K type strain sequencing project: providing services to taxonomists for standard genome sequencing and annotation.</title>
        <authorList>
            <consortium name="The Broad Institute Genomics Platform"/>
            <consortium name="The Broad Institute Genome Sequencing Center for Infectious Disease"/>
            <person name="Wu L."/>
            <person name="Ma J."/>
        </authorList>
    </citation>
    <scope>NUCLEOTIDE SEQUENCE [LARGE SCALE GENOMIC DNA]</scope>
    <source>
        <strain evidence="14">SHR3</strain>
    </source>
</reference>
<feature type="domain" description="Porin" evidence="12">
    <location>
        <begin position="9"/>
        <end position="325"/>
    </location>
</feature>
<dbReference type="InterPro" id="IPR050298">
    <property type="entry name" value="Gram-neg_bact_OMP"/>
</dbReference>
<dbReference type="InterPro" id="IPR033900">
    <property type="entry name" value="Gram_neg_porin_domain"/>
</dbReference>
<feature type="chain" id="PRO_5046480963" evidence="11">
    <location>
        <begin position="21"/>
        <end position="352"/>
    </location>
</feature>
<dbReference type="InterPro" id="IPR023614">
    <property type="entry name" value="Porin_dom_sf"/>
</dbReference>
<keyword evidence="4" id="KW-1134">Transmembrane beta strand</keyword>
<keyword evidence="5" id="KW-0812">Transmembrane</keyword>
<dbReference type="InterPro" id="IPR002299">
    <property type="entry name" value="Porin_Neis"/>
</dbReference>
<dbReference type="Gene3D" id="2.40.160.10">
    <property type="entry name" value="Porin"/>
    <property type="match status" value="1"/>
</dbReference>
<comment type="caution">
    <text evidence="13">The sequence shown here is derived from an EMBL/GenBank/DDBJ whole genome shotgun (WGS) entry which is preliminary data.</text>
</comment>
<keyword evidence="6 11" id="KW-0732">Signal</keyword>
<comment type="subcellular location">
    <subcellularLocation>
        <location evidence="1">Cell outer membrane</location>
        <topology evidence="1">Multi-pass membrane protein</topology>
    </subcellularLocation>
</comment>
<evidence type="ECO:0000313" key="13">
    <source>
        <dbReference type="EMBL" id="MFC5768117.1"/>
    </source>
</evidence>
<keyword evidence="10" id="KW-0998">Cell outer membrane</keyword>
<organism evidence="13 14">
    <name type="scientific">Thauera sinica</name>
    <dbReference type="NCBI Taxonomy" id="2665146"/>
    <lineage>
        <taxon>Bacteria</taxon>
        <taxon>Pseudomonadati</taxon>
        <taxon>Pseudomonadota</taxon>
        <taxon>Betaproteobacteria</taxon>
        <taxon>Rhodocyclales</taxon>
        <taxon>Zoogloeaceae</taxon>
        <taxon>Thauera</taxon>
    </lineage>
</organism>
<evidence type="ECO:0000256" key="1">
    <source>
        <dbReference type="ARBA" id="ARBA00004571"/>
    </source>
</evidence>
<evidence type="ECO:0000256" key="2">
    <source>
        <dbReference type="ARBA" id="ARBA00011233"/>
    </source>
</evidence>
<evidence type="ECO:0000313" key="14">
    <source>
        <dbReference type="Proteomes" id="UP001595974"/>
    </source>
</evidence>
<keyword evidence="3" id="KW-0813">Transport</keyword>
<dbReference type="RefSeq" id="WP_157748584.1">
    <property type="nucleotide sequence ID" value="NZ_JBHSOG010000007.1"/>
</dbReference>
<dbReference type="PANTHER" id="PTHR34501:SF9">
    <property type="entry name" value="MAJOR OUTER MEMBRANE PROTEIN P.IA"/>
    <property type="match status" value="1"/>
</dbReference>
<evidence type="ECO:0000256" key="9">
    <source>
        <dbReference type="ARBA" id="ARBA00023136"/>
    </source>
</evidence>
<keyword evidence="14" id="KW-1185">Reference proteome</keyword>
<evidence type="ECO:0000259" key="12">
    <source>
        <dbReference type="Pfam" id="PF13609"/>
    </source>
</evidence>
<accession>A0ABW1ALT3</accession>
<evidence type="ECO:0000256" key="4">
    <source>
        <dbReference type="ARBA" id="ARBA00022452"/>
    </source>
</evidence>
<dbReference type="SUPFAM" id="SSF56935">
    <property type="entry name" value="Porins"/>
    <property type="match status" value="1"/>
</dbReference>
<keyword evidence="8" id="KW-0626">Porin</keyword>
<protein>
    <submittedName>
        <fullName evidence="13">Porin</fullName>
    </submittedName>
</protein>
<dbReference type="CDD" id="cd00342">
    <property type="entry name" value="gram_neg_porins"/>
    <property type="match status" value="1"/>
</dbReference>
<comment type="subunit">
    <text evidence="2">Homotrimer.</text>
</comment>
<evidence type="ECO:0000256" key="5">
    <source>
        <dbReference type="ARBA" id="ARBA00022692"/>
    </source>
</evidence>
<keyword evidence="9" id="KW-0472">Membrane</keyword>
<evidence type="ECO:0000256" key="11">
    <source>
        <dbReference type="SAM" id="SignalP"/>
    </source>
</evidence>